<dbReference type="InterPro" id="IPR016566">
    <property type="entry name" value="UCP010219"/>
</dbReference>
<proteinExistence type="predicted"/>
<organism evidence="3 4">
    <name type="scientific">Prauserella cavernicola</name>
    <dbReference type="NCBI Taxonomy" id="2800127"/>
    <lineage>
        <taxon>Bacteria</taxon>
        <taxon>Bacillati</taxon>
        <taxon>Actinomycetota</taxon>
        <taxon>Actinomycetes</taxon>
        <taxon>Pseudonocardiales</taxon>
        <taxon>Pseudonocardiaceae</taxon>
        <taxon>Prauserella</taxon>
    </lineage>
</organism>
<name>A0A934V6G1_9PSEU</name>
<keyword evidence="2" id="KW-0472">Membrane</keyword>
<comment type="caution">
    <text evidence="3">The sequence shown here is derived from an EMBL/GenBank/DDBJ whole genome shotgun (WGS) entry which is preliminary data.</text>
</comment>
<protein>
    <submittedName>
        <fullName evidence="3">DUF3159 domain-containing protein</fullName>
    </submittedName>
</protein>
<keyword evidence="2" id="KW-0812">Transmembrane</keyword>
<gene>
    <name evidence="3" type="ORF">JHE00_24495</name>
</gene>
<feature type="transmembrane region" description="Helical" evidence="2">
    <location>
        <begin position="191"/>
        <end position="215"/>
    </location>
</feature>
<evidence type="ECO:0000256" key="1">
    <source>
        <dbReference type="SAM" id="MobiDB-lite"/>
    </source>
</evidence>
<dbReference type="PIRSF" id="PIRSF010219">
    <property type="entry name" value="UCP010219"/>
    <property type="match status" value="1"/>
</dbReference>
<feature type="transmembrane region" description="Helical" evidence="2">
    <location>
        <begin position="85"/>
        <end position="103"/>
    </location>
</feature>
<feature type="transmembrane region" description="Helical" evidence="2">
    <location>
        <begin position="49"/>
        <end position="78"/>
    </location>
</feature>
<feature type="region of interest" description="Disordered" evidence="1">
    <location>
        <begin position="1"/>
        <end position="32"/>
    </location>
</feature>
<accession>A0A934V6G1</accession>
<dbReference type="Proteomes" id="UP000635245">
    <property type="component" value="Unassembled WGS sequence"/>
</dbReference>
<sequence length="229" mass="24203">MTSGGGRIQGDLGDEAREPRNTGEQRKPAPALLDQVGGPSGLVYGGLPVIVFVVANSIVGLTPAIIAAIGFALVLGVWRLSRKEPAAQAFSGVFGVAVAGFVANQTGSAKGFFLIGIWTSLVIGVVLLLSVLVRWPLVGLVLNAVTGKGNTWRADKPSLRAYDIATLALTSVFAARFVVQQWLYDENSTGWLAFAKIAMGYPLFGLAFLVILWAARRSNKRLKALTPAP</sequence>
<feature type="transmembrane region" description="Helical" evidence="2">
    <location>
        <begin position="115"/>
        <end position="138"/>
    </location>
</feature>
<reference evidence="3" key="1">
    <citation type="submission" date="2020-12" db="EMBL/GenBank/DDBJ databases">
        <title>Prauserella sp. ASG 168, a novel actinomycete isolated from cave rock.</title>
        <authorList>
            <person name="Suriyachadkun C."/>
        </authorList>
    </citation>
    <scope>NUCLEOTIDE SEQUENCE</scope>
    <source>
        <strain evidence="3">ASG 168</strain>
    </source>
</reference>
<keyword evidence="2" id="KW-1133">Transmembrane helix</keyword>
<feature type="compositionally biased region" description="Basic and acidic residues" evidence="1">
    <location>
        <begin position="14"/>
        <end position="27"/>
    </location>
</feature>
<evidence type="ECO:0000313" key="4">
    <source>
        <dbReference type="Proteomes" id="UP000635245"/>
    </source>
</evidence>
<dbReference type="AlphaFoldDB" id="A0A934V6G1"/>
<dbReference type="Pfam" id="PF11361">
    <property type="entry name" value="DUF3159"/>
    <property type="match status" value="1"/>
</dbReference>
<evidence type="ECO:0000256" key="2">
    <source>
        <dbReference type="SAM" id="Phobius"/>
    </source>
</evidence>
<evidence type="ECO:0000313" key="3">
    <source>
        <dbReference type="EMBL" id="MBK1787497.1"/>
    </source>
</evidence>
<keyword evidence="4" id="KW-1185">Reference proteome</keyword>
<dbReference type="EMBL" id="JAENJH010000007">
    <property type="protein sequence ID" value="MBK1787497.1"/>
    <property type="molecule type" value="Genomic_DNA"/>
</dbReference>